<evidence type="ECO:0000256" key="1">
    <source>
        <dbReference type="ARBA" id="ARBA00009764"/>
    </source>
</evidence>
<dbReference type="PANTHER" id="PTHR30288:SF0">
    <property type="entry name" value="FLAGELLAR HOOK-ASSOCIATED PROTEIN 2"/>
    <property type="match status" value="1"/>
</dbReference>
<evidence type="ECO:0000313" key="9">
    <source>
        <dbReference type="Proteomes" id="UP001165089"/>
    </source>
</evidence>
<evidence type="ECO:0000256" key="2">
    <source>
        <dbReference type="ARBA" id="ARBA00011255"/>
    </source>
</evidence>
<protein>
    <recommendedName>
        <fullName evidence="5">Flagellar hook-associated protein 2</fullName>
        <shortName evidence="5">HAP2</shortName>
    </recommendedName>
    <alternativeName>
        <fullName evidence="5">Flagellar cap protein</fullName>
    </alternativeName>
</protein>
<dbReference type="Pfam" id="PF07195">
    <property type="entry name" value="FliD_C"/>
    <property type="match status" value="1"/>
</dbReference>
<dbReference type="InterPro" id="IPR010809">
    <property type="entry name" value="FliD_C"/>
</dbReference>
<comment type="caution">
    <text evidence="8">The sequence shown here is derived from an EMBL/GenBank/DDBJ whole genome shotgun (WGS) entry which is preliminary data.</text>
</comment>
<gene>
    <name evidence="8" type="primary">fliD</name>
    <name evidence="8" type="ORF">GETHPA_13290</name>
</gene>
<evidence type="ECO:0000259" key="7">
    <source>
        <dbReference type="Pfam" id="PF07195"/>
    </source>
</evidence>
<comment type="subcellular location">
    <subcellularLocation>
        <location evidence="5">Secreted</location>
    </subcellularLocation>
    <subcellularLocation>
        <location evidence="5">Bacterial flagellum</location>
    </subcellularLocation>
</comment>
<evidence type="ECO:0000256" key="5">
    <source>
        <dbReference type="RuleBase" id="RU362066"/>
    </source>
</evidence>
<keyword evidence="8" id="KW-0969">Cilium</keyword>
<comment type="subunit">
    <text evidence="2 5">Homopentamer.</text>
</comment>
<evidence type="ECO:0000256" key="4">
    <source>
        <dbReference type="ARBA" id="ARBA00023143"/>
    </source>
</evidence>
<proteinExistence type="inferred from homology"/>
<name>A0ABQ5Q5V3_9BACT</name>
<keyword evidence="5" id="KW-0964">Secreted</keyword>
<keyword evidence="8" id="KW-0282">Flagellum</keyword>
<dbReference type="Pfam" id="PF02465">
    <property type="entry name" value="FliD_N"/>
    <property type="match status" value="1"/>
</dbReference>
<keyword evidence="3" id="KW-0175">Coiled coil</keyword>
<organism evidence="8 9">
    <name type="scientific">Geothrix rubra</name>
    <dbReference type="NCBI Taxonomy" id="2927977"/>
    <lineage>
        <taxon>Bacteria</taxon>
        <taxon>Pseudomonadati</taxon>
        <taxon>Acidobacteriota</taxon>
        <taxon>Holophagae</taxon>
        <taxon>Holophagales</taxon>
        <taxon>Holophagaceae</taxon>
        <taxon>Geothrix</taxon>
    </lineage>
</organism>
<sequence>MATISSTGVATGIDWNSLISAILQQEGQPVQRLQDQQTANNNRLAALQKLQGDMNALSSSAATLGGTAFDARTVTSSDTNNTYVTATATGAAVGSYDLQVTQVATAGKISPTLSGGLPTNLAVADPLATPVFSGSSASFAIQGTDGVIRTLTLGSANNNLYGLRDAINALSTPDPNVPGSKGLGVTATVVNTGSGANPYQLVLTSNTTGTGTTGGVVTLADVTAGGAVNTLGIAAGTVDSMTAPTTISGGLASGGANVAKDALFSVNGVQLTRKTNSVTDAVAGVTFNLKQGGQTGITTLTVGVDKSSITSAMQDVISKFNSLLSDYKGASAAGGALYNDSSSRGFISQIRSALTGVPAGLSSTATFNSTASLGVKTNQDGTLSLDTTAFQAALDKDPTAAKQVFANSGVSTSAAVSFYGAGPNTATGAIGFNITSYVSGGAVSGTFTVGGNSYTLSGANGSLVGTAGTPLEGLILGVSGVGSGTLTVSRGVSQATQDAVSSITDYGSGMLTRIISSINDQNRTLASQITVGQARLDRRKVQLQAQFAQVESVIGQLQAAGQSISGMG</sequence>
<evidence type="ECO:0000256" key="3">
    <source>
        <dbReference type="ARBA" id="ARBA00023054"/>
    </source>
</evidence>
<keyword evidence="9" id="KW-1185">Reference proteome</keyword>
<dbReference type="Proteomes" id="UP001165089">
    <property type="component" value="Unassembled WGS sequence"/>
</dbReference>
<evidence type="ECO:0000313" key="8">
    <source>
        <dbReference type="EMBL" id="GLH69796.1"/>
    </source>
</evidence>
<keyword evidence="8" id="KW-0966">Cell projection</keyword>
<comment type="similarity">
    <text evidence="1 5">Belongs to the FliD family.</text>
</comment>
<comment type="function">
    <text evidence="5">Required for morphogenesis and for the elongation of the flagellar filament by facilitating polymerization of the flagellin monomers at the tip of growing filament. Forms a capping structure, which prevents flagellin subunits (transported through the central channel of the flagellum) from leaking out without polymerization at the distal end.</text>
</comment>
<dbReference type="RefSeq" id="WP_285723848.1">
    <property type="nucleotide sequence ID" value="NZ_BSDD01000002.1"/>
</dbReference>
<dbReference type="PANTHER" id="PTHR30288">
    <property type="entry name" value="FLAGELLAR CAP/ASSEMBLY PROTEIN FLID"/>
    <property type="match status" value="1"/>
</dbReference>
<accession>A0ABQ5Q5V3</accession>
<reference evidence="8 9" key="1">
    <citation type="journal article" date="2023" name="Antonie Van Leeuwenhoek">
        <title>Mesoterricola silvestris gen. nov., sp. nov., Mesoterricola sediminis sp. nov., Geothrix oryzae sp. nov., Geothrix edaphica sp. nov., Geothrix rubra sp. nov., and Geothrix limicola sp. nov., six novel members of Acidobacteriota isolated from soils.</title>
        <authorList>
            <person name="Itoh H."/>
            <person name="Sugisawa Y."/>
            <person name="Mise K."/>
            <person name="Xu Z."/>
            <person name="Kuniyasu M."/>
            <person name="Ushijima N."/>
            <person name="Kawano K."/>
            <person name="Kobayashi E."/>
            <person name="Shiratori Y."/>
            <person name="Masuda Y."/>
            <person name="Senoo K."/>
        </authorList>
    </citation>
    <scope>NUCLEOTIDE SEQUENCE [LARGE SCALE GENOMIC DNA]</scope>
    <source>
        <strain evidence="8 9">Red803</strain>
    </source>
</reference>
<dbReference type="EMBL" id="BSDD01000002">
    <property type="protein sequence ID" value="GLH69796.1"/>
    <property type="molecule type" value="Genomic_DNA"/>
</dbReference>
<feature type="domain" description="Flagellar hook-associated protein 2 N-terminal" evidence="6">
    <location>
        <begin position="11"/>
        <end position="106"/>
    </location>
</feature>
<dbReference type="InterPro" id="IPR003481">
    <property type="entry name" value="FliD_N"/>
</dbReference>
<feature type="domain" description="Flagellar hook-associated protein 2 C-terminal" evidence="7">
    <location>
        <begin position="259"/>
        <end position="559"/>
    </location>
</feature>
<evidence type="ECO:0000259" key="6">
    <source>
        <dbReference type="Pfam" id="PF02465"/>
    </source>
</evidence>
<dbReference type="InterPro" id="IPR040026">
    <property type="entry name" value="FliD"/>
</dbReference>
<keyword evidence="4 5" id="KW-0975">Bacterial flagellum</keyword>